<reference evidence="1" key="2">
    <citation type="journal article" date="2021" name="Front. Microbiol.">
        <title>Comprehensive Comparative Genomics and Phenotyping of Methylobacterium Species.</title>
        <authorList>
            <person name="Alessa O."/>
            <person name="Ogura Y."/>
            <person name="Fujitani Y."/>
            <person name="Takami H."/>
            <person name="Hayashi T."/>
            <person name="Sahin N."/>
            <person name="Tani A."/>
        </authorList>
    </citation>
    <scope>NUCLEOTIDE SEQUENCE</scope>
    <source>
        <strain evidence="1">DSM 22415</strain>
    </source>
</reference>
<proteinExistence type="predicted"/>
<organism evidence="2 3">
    <name type="scientific">Methylobacterium dankookense</name>
    <dbReference type="NCBI Taxonomy" id="560405"/>
    <lineage>
        <taxon>Bacteria</taxon>
        <taxon>Pseudomonadati</taxon>
        <taxon>Pseudomonadota</taxon>
        <taxon>Alphaproteobacteria</taxon>
        <taxon>Hyphomicrobiales</taxon>
        <taxon>Methylobacteriaceae</taxon>
        <taxon>Methylobacterium</taxon>
    </lineage>
</organism>
<dbReference type="Proteomes" id="UP000401717">
    <property type="component" value="Unassembled WGS sequence"/>
</dbReference>
<dbReference type="AlphaFoldDB" id="A0A564G4U4"/>
<reference evidence="1" key="3">
    <citation type="submission" date="2021-08" db="EMBL/GenBank/DDBJ databases">
        <authorList>
            <person name="Tani A."/>
            <person name="Ola A."/>
            <person name="Ogura Y."/>
            <person name="Katsura K."/>
            <person name="Hayashi T."/>
        </authorList>
    </citation>
    <scope>NUCLEOTIDE SEQUENCE</scope>
    <source>
        <strain evidence="1">DSM 22415</strain>
    </source>
</reference>
<dbReference type="EMBL" id="CABFVH010000058">
    <property type="protein sequence ID" value="VUF15519.1"/>
    <property type="molecule type" value="Genomic_DNA"/>
</dbReference>
<evidence type="ECO:0000313" key="4">
    <source>
        <dbReference type="Proteomes" id="UP001055303"/>
    </source>
</evidence>
<protein>
    <submittedName>
        <fullName evidence="2">Uncharacterized protein</fullName>
    </submittedName>
</protein>
<evidence type="ECO:0000313" key="3">
    <source>
        <dbReference type="Proteomes" id="UP000401717"/>
    </source>
</evidence>
<dbReference type="EMBL" id="BPQI01000168">
    <property type="protein sequence ID" value="GJD58777.1"/>
    <property type="molecule type" value="Genomic_DNA"/>
</dbReference>
<evidence type="ECO:0000313" key="1">
    <source>
        <dbReference type="EMBL" id="GJD58777.1"/>
    </source>
</evidence>
<keyword evidence="4" id="KW-1185">Reference proteome</keyword>
<name>A0A564G4U4_9HYPH</name>
<dbReference type="Proteomes" id="UP001055303">
    <property type="component" value="Unassembled WGS sequence"/>
</dbReference>
<evidence type="ECO:0000313" key="2">
    <source>
        <dbReference type="EMBL" id="VUF15519.1"/>
    </source>
</evidence>
<gene>
    <name evidence="1" type="ORF">IFDJLNFL_4700</name>
    <name evidence="2" type="ORF">MTDSW087_05261</name>
</gene>
<accession>A0A564G4U4</accession>
<sequence>MPVPDLDLYAKTPLYVTSVVLRSSRPAGVEHHSLEAAWLDGMPGQGAATTGNLALGFLVSFDVPSPPQRQHSRA</sequence>
<reference evidence="2 3" key="1">
    <citation type="submission" date="2019-06" db="EMBL/GenBank/DDBJ databases">
        <authorList>
            <person name="Rodrigo-Torres L."/>
            <person name="Arahal R. D."/>
            <person name="Lucena T."/>
        </authorList>
    </citation>
    <scope>NUCLEOTIDE SEQUENCE [LARGE SCALE GENOMIC DNA]</scope>
    <source>
        <strain evidence="2 3">SW08-7</strain>
    </source>
</reference>